<dbReference type="OrthoDB" id="103563at2157"/>
<dbReference type="AlphaFoldDB" id="A0A2Z2MDT3"/>
<accession>A0A2Z2MDT3</accession>
<organism evidence="1 2">
    <name type="scientific">Thermococcus profundus</name>
    <dbReference type="NCBI Taxonomy" id="49899"/>
    <lineage>
        <taxon>Archaea</taxon>
        <taxon>Methanobacteriati</taxon>
        <taxon>Methanobacteriota</taxon>
        <taxon>Thermococci</taxon>
        <taxon>Thermococcales</taxon>
        <taxon>Thermococcaceae</taxon>
        <taxon>Thermococcus</taxon>
    </lineage>
</organism>
<evidence type="ECO:0000313" key="1">
    <source>
        <dbReference type="EMBL" id="ASJ03733.1"/>
    </source>
</evidence>
<reference evidence="1 2" key="1">
    <citation type="submission" date="2016-03" db="EMBL/GenBank/DDBJ databases">
        <title>Complete genome sequence of Thermococcus profundus strain DT5432.</title>
        <authorList>
            <person name="Oger P.M."/>
        </authorList>
    </citation>
    <scope>NUCLEOTIDE SEQUENCE [LARGE SCALE GENOMIC DNA]</scope>
    <source>
        <strain evidence="1 2">DT 5432</strain>
    </source>
</reference>
<protein>
    <submittedName>
        <fullName evidence="1">Uncharacterized protein</fullName>
    </submittedName>
</protein>
<sequence length="137" mass="15974">MMTGNAKRLARIFLNEWGREGWKILAESLPFQVEGEVFIGDPLENPGFDAYLIVNPLSRSKTAQEKLYSWLESNRDKLVLLYEGKYIGDSISRYRIRFFVDYLVAYRRETVDTEVVNLYKLENGEVVESSKLVRKGR</sequence>
<proteinExistence type="predicted"/>
<gene>
    <name evidence="1" type="ORF">A3L09_05330</name>
</gene>
<name>A0A2Z2MDT3_THEPR</name>
<keyword evidence="2" id="KW-1185">Reference proteome</keyword>
<dbReference type="Proteomes" id="UP000250179">
    <property type="component" value="Chromosome"/>
</dbReference>
<dbReference type="EMBL" id="CP014862">
    <property type="protein sequence ID" value="ASJ03733.1"/>
    <property type="molecule type" value="Genomic_DNA"/>
</dbReference>
<dbReference type="KEGG" id="tprf:A3L09_05330"/>
<evidence type="ECO:0000313" key="2">
    <source>
        <dbReference type="Proteomes" id="UP000250179"/>
    </source>
</evidence>